<dbReference type="Proteomes" id="UP001246576">
    <property type="component" value="Unassembled WGS sequence"/>
</dbReference>
<organism evidence="2 3">
    <name type="scientific">Herbaspirillum huttiense subsp. lycopersici</name>
    <dbReference type="NCBI Taxonomy" id="3074428"/>
    <lineage>
        <taxon>Bacteria</taxon>
        <taxon>Pseudomonadati</taxon>
        <taxon>Pseudomonadota</taxon>
        <taxon>Betaproteobacteria</taxon>
        <taxon>Burkholderiales</taxon>
        <taxon>Oxalobacteraceae</taxon>
        <taxon>Herbaspirillum</taxon>
    </lineage>
</organism>
<dbReference type="Gene3D" id="3.40.50.300">
    <property type="entry name" value="P-loop containing nucleotide triphosphate hydrolases"/>
    <property type="match status" value="1"/>
</dbReference>
<dbReference type="EMBL" id="JAVLSJ010000001">
    <property type="protein sequence ID" value="MDR9846990.1"/>
    <property type="molecule type" value="Genomic_DNA"/>
</dbReference>
<dbReference type="InterPro" id="IPR027417">
    <property type="entry name" value="P-loop_NTPase"/>
</dbReference>
<evidence type="ECO:0000313" key="2">
    <source>
        <dbReference type="EMBL" id="MDR9846990.1"/>
    </source>
</evidence>
<dbReference type="RefSeq" id="WP_310839412.1">
    <property type="nucleotide sequence ID" value="NZ_JAVLSJ010000001.1"/>
</dbReference>
<comment type="caution">
    <text evidence="2">The sequence shown here is derived from an EMBL/GenBank/DDBJ whole genome shotgun (WGS) entry which is preliminary data.</text>
</comment>
<feature type="domain" description="SF4 helicase" evidence="1">
    <location>
        <begin position="220"/>
        <end position="410"/>
    </location>
</feature>
<gene>
    <name evidence="2" type="ORF">RI048_02070</name>
</gene>
<keyword evidence="3" id="KW-1185">Reference proteome</keyword>
<evidence type="ECO:0000259" key="1">
    <source>
        <dbReference type="Pfam" id="PF03796"/>
    </source>
</evidence>
<dbReference type="SUPFAM" id="SSF52540">
    <property type="entry name" value="P-loop containing nucleoside triphosphate hydrolases"/>
    <property type="match status" value="1"/>
</dbReference>
<evidence type="ECO:0000313" key="3">
    <source>
        <dbReference type="Proteomes" id="UP001246576"/>
    </source>
</evidence>
<sequence>MSTEVGTVEQVTASVAAMIGGAFTGAPAAAPAEAAPIDEVVKFEFDDAFQSRVAMHAVRNLDFVRKTAHLLKPEYFENVGEAALVALSLDYYKQYQSVPTPTAATALMRDAIVNKVIRSDVKPLAVEAFKFIFKETDLSDGTFVAERVAEFAQHQAISAAILNSVDLLARKDINKIATLMKAAVSVGLNTLGEEYDYFDRLDDRTSERAARKAGLLPPAGITTGLLELDNLLYHRGWGRKELSVILGGAKSGKTTALINFAKNASLAGKNVLYVTLEVAAKIISERLDASVSDTMMKELVDRMHDVAAKVRAQATRSGALKLAEFPSGTFTPNMLRALIDKYKAPGLNPDGSVREPIIFDLVVVDYADIMAPDYRTQDSIENSKSVYLGLRAIASEENVAMLTATQTNREGYKSAVAKAEHVADDFNKVRTVDLMISINATDEERAMGEARLFFTASRNQEGGFTVFIEQELAKMKFIKKILRIE</sequence>
<reference evidence="2" key="1">
    <citation type="submission" date="2023-09" db="EMBL/GenBank/DDBJ databases">
        <title>Description of first Herbaspirillum huttiense subsp. nephrolepsisexaltata and Herbaspirillum huttiense subsp. lycopersicon.</title>
        <authorList>
            <person name="Poudel M."/>
            <person name="Sharma A."/>
            <person name="Goss E."/>
            <person name="Tapia J.H."/>
            <person name="Harmon C.M."/>
            <person name="Jones J.B."/>
        </authorList>
    </citation>
    <scope>NUCLEOTIDE SEQUENCE</scope>
    <source>
        <strain evidence="2">SE1</strain>
    </source>
</reference>
<dbReference type="Pfam" id="PF03796">
    <property type="entry name" value="DnaB_C"/>
    <property type="match status" value="1"/>
</dbReference>
<accession>A0ABU2EFS6</accession>
<dbReference type="InterPro" id="IPR007694">
    <property type="entry name" value="DNA_helicase_DnaB-like_C"/>
</dbReference>
<proteinExistence type="predicted"/>
<name>A0ABU2EFS6_9BURK</name>
<protein>
    <submittedName>
        <fullName evidence="2">DnaB-like helicase C-terminal domain-containing protein</fullName>
    </submittedName>
</protein>